<dbReference type="AlphaFoldDB" id="A0AAD9NHG2"/>
<reference evidence="1" key="1">
    <citation type="journal article" date="2023" name="Mol. Biol. Evol.">
        <title>Third-Generation Sequencing Reveals the Adaptive Role of the Epigenome in Three Deep-Sea Polychaetes.</title>
        <authorList>
            <person name="Perez M."/>
            <person name="Aroh O."/>
            <person name="Sun Y."/>
            <person name="Lan Y."/>
            <person name="Juniper S.K."/>
            <person name="Young C.R."/>
            <person name="Angers B."/>
            <person name="Qian P.Y."/>
        </authorList>
    </citation>
    <scope>NUCLEOTIDE SEQUENCE</scope>
    <source>
        <strain evidence="1">R07B-5</strain>
    </source>
</reference>
<dbReference type="EMBL" id="JAODUO010001231">
    <property type="protein sequence ID" value="KAK2168431.1"/>
    <property type="molecule type" value="Genomic_DNA"/>
</dbReference>
<organism evidence="1 2">
    <name type="scientific">Ridgeia piscesae</name>
    <name type="common">Tubeworm</name>
    <dbReference type="NCBI Taxonomy" id="27915"/>
    <lineage>
        <taxon>Eukaryota</taxon>
        <taxon>Metazoa</taxon>
        <taxon>Spiralia</taxon>
        <taxon>Lophotrochozoa</taxon>
        <taxon>Annelida</taxon>
        <taxon>Polychaeta</taxon>
        <taxon>Sedentaria</taxon>
        <taxon>Canalipalpata</taxon>
        <taxon>Sabellida</taxon>
        <taxon>Siboglinidae</taxon>
        <taxon>Ridgeia</taxon>
    </lineage>
</organism>
<evidence type="ECO:0000313" key="2">
    <source>
        <dbReference type="Proteomes" id="UP001209878"/>
    </source>
</evidence>
<name>A0AAD9NHG2_RIDPI</name>
<keyword evidence="2" id="KW-1185">Reference proteome</keyword>
<protein>
    <submittedName>
        <fullName evidence="1">Uncharacterized protein</fullName>
    </submittedName>
</protein>
<accession>A0AAD9NHG2</accession>
<gene>
    <name evidence="1" type="ORF">NP493_1225g01002</name>
</gene>
<evidence type="ECO:0000313" key="1">
    <source>
        <dbReference type="EMBL" id="KAK2168431.1"/>
    </source>
</evidence>
<comment type="caution">
    <text evidence="1">The sequence shown here is derived from an EMBL/GenBank/DDBJ whole genome shotgun (WGS) entry which is preliminary data.</text>
</comment>
<dbReference type="Proteomes" id="UP001209878">
    <property type="component" value="Unassembled WGS sequence"/>
</dbReference>
<proteinExistence type="predicted"/>
<sequence length="150" mass="16459">MLPFLRYDVQVSKSKLRPQVGFPLLGHSHHVGQSSFVFSVSRTPKSRESVYLTCHARTYFFTSCLCLTLYTLLPSGPGCRTDLAAPTLPHIPSTLLTSAADGLISIFTNFTLPSCVFVTLIRVPVGRLTMNVLPLIPNLVPGVNSPFLNR</sequence>